<dbReference type="GO" id="GO:0009236">
    <property type="term" value="P:cobalamin biosynthetic process"/>
    <property type="evidence" value="ECO:0007669"/>
    <property type="project" value="UniProtKB-UniPathway"/>
</dbReference>
<dbReference type="GO" id="GO:0016994">
    <property type="term" value="F:precorrin-6A reductase activity"/>
    <property type="evidence" value="ECO:0007669"/>
    <property type="project" value="InterPro"/>
</dbReference>
<dbReference type="Pfam" id="PF02571">
    <property type="entry name" value="CbiJ"/>
    <property type="match status" value="1"/>
</dbReference>
<comment type="pathway">
    <text evidence="1">Cofactor biosynthesis; adenosylcobalamin biosynthesis.</text>
</comment>
<dbReference type="Proteomes" id="UP000199118">
    <property type="component" value="Unassembled WGS sequence"/>
</dbReference>
<dbReference type="STRING" id="356660.SAMN05444336_106100"/>
<dbReference type="InterPro" id="IPR003723">
    <property type="entry name" value="Precorrin-6x_reduct"/>
</dbReference>
<evidence type="ECO:0000256" key="3">
    <source>
        <dbReference type="ARBA" id="ARBA00023002"/>
    </source>
</evidence>
<proteinExistence type="predicted"/>
<keyword evidence="3" id="KW-0560">Oxidoreductase</keyword>
<name>A0A1H3CH60_9RHOB</name>
<dbReference type="PROSITE" id="PS51014">
    <property type="entry name" value="COBK_CBIJ"/>
    <property type="match status" value="1"/>
</dbReference>
<gene>
    <name evidence="5" type="ORF">SAMN05444336_106100</name>
</gene>
<dbReference type="EMBL" id="FNMZ01000006">
    <property type="protein sequence ID" value="SDX53238.1"/>
    <property type="molecule type" value="Genomic_DNA"/>
</dbReference>
<evidence type="ECO:0000256" key="2">
    <source>
        <dbReference type="ARBA" id="ARBA00022573"/>
    </source>
</evidence>
<evidence type="ECO:0000256" key="4">
    <source>
        <dbReference type="SAM" id="MobiDB-lite"/>
    </source>
</evidence>
<keyword evidence="2" id="KW-0169">Cobalamin biosynthesis</keyword>
<feature type="region of interest" description="Disordered" evidence="4">
    <location>
        <begin position="1"/>
        <end position="20"/>
    </location>
</feature>
<organism evidence="5 6">
    <name type="scientific">Albimonas donghaensis</name>
    <dbReference type="NCBI Taxonomy" id="356660"/>
    <lineage>
        <taxon>Bacteria</taxon>
        <taxon>Pseudomonadati</taxon>
        <taxon>Pseudomonadota</taxon>
        <taxon>Alphaproteobacteria</taxon>
        <taxon>Rhodobacterales</taxon>
        <taxon>Paracoccaceae</taxon>
        <taxon>Albimonas</taxon>
    </lineage>
</organism>
<dbReference type="AlphaFoldDB" id="A0A1H3CH60"/>
<dbReference type="OrthoDB" id="5183775at2"/>
<dbReference type="PANTHER" id="PTHR36925">
    <property type="entry name" value="COBALT-PRECORRIN-6A REDUCTASE"/>
    <property type="match status" value="1"/>
</dbReference>
<dbReference type="RefSeq" id="WP_092683571.1">
    <property type="nucleotide sequence ID" value="NZ_FNMZ01000006.1"/>
</dbReference>
<dbReference type="UniPathway" id="UPA00148"/>
<protein>
    <submittedName>
        <fullName evidence="5">Precorrin-6A reductase</fullName>
    </submittedName>
</protein>
<evidence type="ECO:0000256" key="1">
    <source>
        <dbReference type="ARBA" id="ARBA00004953"/>
    </source>
</evidence>
<reference evidence="5 6" key="1">
    <citation type="submission" date="2016-10" db="EMBL/GenBank/DDBJ databases">
        <authorList>
            <person name="de Groot N.N."/>
        </authorList>
    </citation>
    <scope>NUCLEOTIDE SEQUENCE [LARGE SCALE GENOMIC DNA]</scope>
    <source>
        <strain evidence="5 6">DSM 17890</strain>
    </source>
</reference>
<accession>A0A1H3CH60</accession>
<keyword evidence="6" id="KW-1185">Reference proteome</keyword>
<dbReference type="PANTHER" id="PTHR36925:SF1">
    <property type="entry name" value="COBALT-PRECORRIN-6A REDUCTASE"/>
    <property type="match status" value="1"/>
</dbReference>
<sequence>MPFFRSAPAEPPGPDADPDRPSVLVLAGTAQARAALDLLAPEHEAGRLRVVASLAGATERPRPLPVETRSGGFGGAEGLAAWLEAERIGAVIDATHPFAARISANAAGACDRLGLPRAVLSRPPWRGGAPRFPDLAAALAALPRGARALAATGRGSAPALARALGGDGGAAPGLRLWLRVAEPGPVAGLPEDIRVIVARPPHAEADERDLLARHAITHLVARDSGGPDGAKFDVAAAMGVQVLLIARPPAPEGETFEDPAEAVAWARARLSPGG</sequence>
<evidence type="ECO:0000313" key="6">
    <source>
        <dbReference type="Proteomes" id="UP000199118"/>
    </source>
</evidence>
<evidence type="ECO:0000313" key="5">
    <source>
        <dbReference type="EMBL" id="SDX53238.1"/>
    </source>
</evidence>